<dbReference type="Pfam" id="PF26587">
    <property type="entry name" value="AAA_lid_SMAX1"/>
    <property type="match status" value="1"/>
</dbReference>
<dbReference type="AlphaFoldDB" id="A0AAV6MSP9"/>
<comment type="similarity">
    <text evidence="1">Belongs to the ClpA/ClpB family.</text>
</comment>
<evidence type="ECO:0000256" key="6">
    <source>
        <dbReference type="SAM" id="MobiDB-lite"/>
    </source>
</evidence>
<dbReference type="GO" id="GO:0005524">
    <property type="term" value="F:ATP binding"/>
    <property type="evidence" value="ECO:0007669"/>
    <property type="project" value="InterPro"/>
</dbReference>
<accession>A0AAV6MSP9</accession>
<dbReference type="Pfam" id="PF07724">
    <property type="entry name" value="AAA_2"/>
    <property type="match status" value="1"/>
</dbReference>
<dbReference type="CDD" id="cd19499">
    <property type="entry name" value="RecA-like_ClpB_Hsp104-like"/>
    <property type="match status" value="1"/>
</dbReference>
<keyword evidence="4" id="KW-0804">Transcription</keyword>
<keyword evidence="3" id="KW-0805">Transcription regulation</keyword>
<evidence type="ECO:0000256" key="3">
    <source>
        <dbReference type="ARBA" id="ARBA00023015"/>
    </source>
</evidence>
<dbReference type="PROSITE" id="PS51903">
    <property type="entry name" value="CLP_R"/>
    <property type="match status" value="1"/>
</dbReference>
<proteinExistence type="inferred from homology"/>
<feature type="region of interest" description="Disordered" evidence="6">
    <location>
        <begin position="167"/>
        <end position="189"/>
    </location>
</feature>
<keyword evidence="9" id="KW-1185">Reference proteome</keyword>
<evidence type="ECO:0000256" key="1">
    <source>
        <dbReference type="ARBA" id="ARBA00008675"/>
    </source>
</evidence>
<evidence type="ECO:0000256" key="5">
    <source>
        <dbReference type="PROSITE-ProRule" id="PRU01251"/>
    </source>
</evidence>
<name>A0AAV6MSP9_9ROSI</name>
<evidence type="ECO:0000313" key="9">
    <source>
        <dbReference type="Proteomes" id="UP000685013"/>
    </source>
</evidence>
<feature type="domain" description="Clp R" evidence="7">
    <location>
        <begin position="8"/>
        <end position="169"/>
    </location>
</feature>
<dbReference type="Proteomes" id="UP000685013">
    <property type="component" value="Chromosome 12"/>
</dbReference>
<organism evidence="8 9">
    <name type="scientific">Cucurbita argyrosperma subsp. sororia</name>
    <dbReference type="NCBI Taxonomy" id="37648"/>
    <lineage>
        <taxon>Eukaryota</taxon>
        <taxon>Viridiplantae</taxon>
        <taxon>Streptophyta</taxon>
        <taxon>Embryophyta</taxon>
        <taxon>Tracheophyta</taxon>
        <taxon>Spermatophyta</taxon>
        <taxon>Magnoliopsida</taxon>
        <taxon>eudicotyledons</taxon>
        <taxon>Gunneridae</taxon>
        <taxon>Pentapetalae</taxon>
        <taxon>rosids</taxon>
        <taxon>fabids</taxon>
        <taxon>Cucurbitales</taxon>
        <taxon>Cucurbitaceae</taxon>
        <taxon>Cucurbiteae</taxon>
        <taxon>Cucurbita</taxon>
    </lineage>
</organism>
<dbReference type="FunFam" id="1.10.1780.10:FF:000005">
    <property type="entry name" value="protein SUPPRESSOR OF MAX2 1"/>
    <property type="match status" value="1"/>
</dbReference>
<dbReference type="GO" id="GO:0016887">
    <property type="term" value="F:ATP hydrolysis activity"/>
    <property type="evidence" value="ECO:0007669"/>
    <property type="project" value="InterPro"/>
</dbReference>
<evidence type="ECO:0000259" key="7">
    <source>
        <dbReference type="PROSITE" id="PS51903"/>
    </source>
</evidence>
<keyword evidence="2 5" id="KW-0677">Repeat</keyword>
<dbReference type="InterPro" id="IPR004176">
    <property type="entry name" value="Clp_R_N"/>
</dbReference>
<evidence type="ECO:0000313" key="8">
    <source>
        <dbReference type="EMBL" id="KAG6586072.1"/>
    </source>
</evidence>
<evidence type="ECO:0000256" key="2">
    <source>
        <dbReference type="ARBA" id="ARBA00022737"/>
    </source>
</evidence>
<dbReference type="InterPro" id="IPR058680">
    <property type="entry name" value="NBD_SMAX1-like"/>
</dbReference>
<dbReference type="PANTHER" id="PTHR43572">
    <property type="entry name" value="CHAPERONE PROTEIN CLPD, CHLOROPLASTIC"/>
    <property type="match status" value="1"/>
</dbReference>
<dbReference type="InterPro" id="IPR058954">
    <property type="entry name" value="AAA_lid_SMAX1"/>
</dbReference>
<dbReference type="InterPro" id="IPR051650">
    <property type="entry name" value="SL_signaling_regulator"/>
</dbReference>
<comment type="caution">
    <text evidence="8">The sequence shown here is derived from an EMBL/GenBank/DDBJ whole genome shotgun (WGS) entry which is preliminary data.</text>
</comment>
<dbReference type="Pfam" id="PF23569">
    <property type="entry name" value="NBD_SMAX1"/>
    <property type="match status" value="1"/>
</dbReference>
<protein>
    <submittedName>
        <fullName evidence="8">Protein SUPPRESSOR OF MAX2 1</fullName>
    </submittedName>
</protein>
<dbReference type="EMBL" id="JAGKQH010000012">
    <property type="protein sequence ID" value="KAG6586072.1"/>
    <property type="molecule type" value="Genomic_DNA"/>
</dbReference>
<reference evidence="8 9" key="1">
    <citation type="journal article" date="2021" name="Hortic Res">
        <title>The domestication of Cucurbita argyrosperma as revealed by the genome of its wild relative.</title>
        <authorList>
            <person name="Barrera-Redondo J."/>
            <person name="Sanchez-de la Vega G."/>
            <person name="Aguirre-Liguori J.A."/>
            <person name="Castellanos-Morales G."/>
            <person name="Gutierrez-Guerrero Y.T."/>
            <person name="Aguirre-Dugua X."/>
            <person name="Aguirre-Planter E."/>
            <person name="Tenaillon M.I."/>
            <person name="Lira-Saade R."/>
            <person name="Eguiarte L.E."/>
        </authorList>
    </citation>
    <scope>NUCLEOTIDE SEQUENCE [LARGE SCALE GENOMIC DNA]</scope>
    <source>
        <strain evidence="8">JBR-2021</strain>
    </source>
</reference>
<sequence>MRAGLSTIQQTLTPEAASVLNHSIVEAGRRNHGQTTPLHVAATLLSSSNGFLRQACIKSHPNSSHPLQCRALELCFSVALERLPTAQTASPGTEPPISNALMAALKRAQAHQRRGCPEQQQQPLLAVKVELEQLIISILDDPSVSRVMREASFSSPAVKATIEQSLNSSAPASSSPVRGLGFQHSPAGRPRNLYLNPRMQQQGSIVAQSLQQQGSIVAQSLQQHRGEEVGKVIDILLRSRKRNPVLVGESEPEAVVKELLRRIENGELGDGALCKAQVIHLEKEICGNDRLQTGARIKHLVESRMENLNGGGGVVLDMGNLKWLVQQQPATRGGSGSGTVPQPVVSEGGRAAVAEIGKLLAKHGNGDGGRLWLIGTATCETYLRCQVYHPSMENDWDLQALPITAGAPLPGLFPRLGTTGVLNRPVESLSMIKGFSTKATVPIGSVALENLDSSRKTRCCARCMHNYEQELEKLVAKELDKPSSVLKLEGGKALPLPLWLQNAKAEDEHSKKHEATIESLDEEQIRKHKTRELEKKWHDSCLRLHPNFHNLNKFGPNLLGHQLSQPKLQLNKAFGEKVLSSLQPGSPVRTELALGRMNDNDNSAEQTHKEQVKDFLGCISSEPESKVREWQSGKFLNASDIDSYKRLFKGILEKVWWQQEAASALATSVTQFKLGNGKRRGTIRKGDMWLLFLGPDRVGKKKMATALAELVFGSNPVTICLGSKRSDGGIRGRTVLDRISEAVRRNRFSVIVLDDFDESDLLVHGSIKKAMERGRFTDSHGREISLSNIIFILTSNWIPNDMKHLSDGNPLEEDKLASLARSTWELKLSLSKKTIKRRLERAHGEERCSKLRTETSPTISFDLNETADTEDEKTDGSLNSSDVTIEHETEHGLNIRQLSFPSPSKSQDIFERVDDAIIFKPVDFTSIKHNITSSINKKFSLIVGEKISLDLHENALEKITSGVWLGNMNVNEWIEKVLVPSLKELKASLSSFDAFDSMAVRLDADDSSGCRGSEDQLPCSIKVVVGENCEIPEVNSSCHFVTFVG</sequence>
<feature type="non-terminal residue" evidence="8">
    <location>
        <position position="1"/>
    </location>
</feature>
<dbReference type="PANTHER" id="PTHR43572:SF13">
    <property type="entry name" value="PROTEIN SUPPRESSOR OF MAX2 1"/>
    <property type="match status" value="1"/>
</dbReference>
<dbReference type="Pfam" id="PF02861">
    <property type="entry name" value="Clp_N"/>
    <property type="match status" value="1"/>
</dbReference>
<feature type="region of interest" description="Disordered" evidence="6">
    <location>
        <begin position="859"/>
        <end position="880"/>
    </location>
</feature>
<evidence type="ECO:0000256" key="4">
    <source>
        <dbReference type="ARBA" id="ARBA00023163"/>
    </source>
</evidence>
<gene>
    <name evidence="8" type="primary">SMAX1</name>
    <name evidence="8" type="ORF">SDJN03_18805</name>
</gene>
<dbReference type="InterPro" id="IPR003959">
    <property type="entry name" value="ATPase_AAA_core"/>
</dbReference>